<dbReference type="InterPro" id="IPR029016">
    <property type="entry name" value="GAF-like_dom_sf"/>
</dbReference>
<dbReference type="InterPro" id="IPR000700">
    <property type="entry name" value="PAS-assoc_C"/>
</dbReference>
<dbReference type="EMBL" id="BLAY01000006">
    <property type="protein sequence ID" value="GET35889.1"/>
    <property type="molecule type" value="Genomic_DNA"/>
</dbReference>
<comment type="caution">
    <text evidence="7">The sequence shown here is derived from an EMBL/GenBank/DDBJ whole genome shotgun (WGS) entry which is preliminary data.</text>
</comment>
<evidence type="ECO:0000256" key="4">
    <source>
        <dbReference type="ARBA" id="ARBA00022679"/>
    </source>
</evidence>
<dbReference type="EC" id="2.7.13.3" evidence="2"/>
<evidence type="ECO:0000313" key="8">
    <source>
        <dbReference type="Proteomes" id="UP001050975"/>
    </source>
</evidence>
<organism evidence="7 8">
    <name type="scientific">Microseira wollei NIES-4236</name>
    <dbReference type="NCBI Taxonomy" id="2530354"/>
    <lineage>
        <taxon>Bacteria</taxon>
        <taxon>Bacillati</taxon>
        <taxon>Cyanobacteriota</taxon>
        <taxon>Cyanophyceae</taxon>
        <taxon>Oscillatoriophycideae</taxon>
        <taxon>Aerosakkonematales</taxon>
        <taxon>Aerosakkonemataceae</taxon>
        <taxon>Microseira</taxon>
    </lineage>
</organism>
<dbReference type="InterPro" id="IPR035965">
    <property type="entry name" value="PAS-like_dom_sf"/>
</dbReference>
<dbReference type="Pfam" id="PF08447">
    <property type="entry name" value="PAS_3"/>
    <property type="match status" value="1"/>
</dbReference>
<evidence type="ECO:0000259" key="6">
    <source>
        <dbReference type="PROSITE" id="PS50113"/>
    </source>
</evidence>
<dbReference type="PROSITE" id="PS50113">
    <property type="entry name" value="PAC"/>
    <property type="match status" value="2"/>
</dbReference>
<dbReference type="InterPro" id="IPR000014">
    <property type="entry name" value="PAS"/>
</dbReference>
<name>A0AAV3WER7_9CYAN</name>
<reference evidence="7" key="1">
    <citation type="submission" date="2019-10" db="EMBL/GenBank/DDBJ databases">
        <title>Draft genome sequece of Microseira wollei NIES-4236.</title>
        <authorList>
            <person name="Yamaguchi H."/>
            <person name="Suzuki S."/>
            <person name="Kawachi M."/>
        </authorList>
    </citation>
    <scope>NUCLEOTIDE SEQUENCE</scope>
    <source>
        <strain evidence="7">NIES-4236</strain>
    </source>
</reference>
<evidence type="ECO:0000313" key="7">
    <source>
        <dbReference type="EMBL" id="GET35889.1"/>
    </source>
</evidence>
<evidence type="ECO:0000256" key="1">
    <source>
        <dbReference type="ARBA" id="ARBA00000085"/>
    </source>
</evidence>
<evidence type="ECO:0000256" key="3">
    <source>
        <dbReference type="ARBA" id="ARBA00022553"/>
    </source>
</evidence>
<dbReference type="Gene3D" id="2.10.70.100">
    <property type="match status" value="1"/>
</dbReference>
<dbReference type="InterPro" id="IPR001610">
    <property type="entry name" value="PAC"/>
</dbReference>
<dbReference type="SMART" id="SM00086">
    <property type="entry name" value="PAC"/>
    <property type="match status" value="2"/>
</dbReference>
<dbReference type="Gene3D" id="3.30.450.40">
    <property type="match status" value="1"/>
</dbReference>
<keyword evidence="5 7" id="KW-0418">Kinase</keyword>
<protein>
    <recommendedName>
        <fullName evidence="2">histidine kinase</fullName>
        <ecNumber evidence="2">2.7.13.3</ecNumber>
    </recommendedName>
</protein>
<keyword evidence="8" id="KW-1185">Reference proteome</keyword>
<dbReference type="AlphaFoldDB" id="A0AAV3WER7"/>
<dbReference type="SUPFAM" id="SSF55785">
    <property type="entry name" value="PYP-like sensor domain (PAS domain)"/>
    <property type="match status" value="2"/>
</dbReference>
<accession>A0AAV3WER7</accession>
<dbReference type="Proteomes" id="UP001050975">
    <property type="component" value="Unassembled WGS sequence"/>
</dbReference>
<dbReference type="GO" id="GO:0004673">
    <property type="term" value="F:protein histidine kinase activity"/>
    <property type="evidence" value="ECO:0007669"/>
    <property type="project" value="UniProtKB-EC"/>
</dbReference>
<dbReference type="PANTHER" id="PTHR43304">
    <property type="entry name" value="PHYTOCHROME-LIKE PROTEIN CPH1"/>
    <property type="match status" value="1"/>
</dbReference>
<sequence length="216" mass="25075">MLPDNSVRYIEARVEAVLDGEGRVKSLFGTVQDISDRKLALAALRDSEERFRQLAEHIREIFYLQDVIEGRMLYISPAYEQVWGRPGAELYANLNVWIDSVVSEDRDRVKKVFLIDEWNTSQIEAEYRIQRPDGTIRQIRARAFPIYNDQGKVYRVAGIAEDITERKHGEAVERQLIEYLRQQADLQRLVGTIAQRIRQSLNLDEILNTTVAELRA</sequence>
<dbReference type="InterPro" id="IPR013655">
    <property type="entry name" value="PAS_fold_3"/>
</dbReference>
<dbReference type="NCBIfam" id="TIGR00229">
    <property type="entry name" value="sensory_box"/>
    <property type="match status" value="1"/>
</dbReference>
<dbReference type="SUPFAM" id="SSF55781">
    <property type="entry name" value="GAF domain-like"/>
    <property type="match status" value="1"/>
</dbReference>
<feature type="domain" description="PAC" evidence="6">
    <location>
        <begin position="1"/>
        <end position="46"/>
    </location>
</feature>
<dbReference type="PANTHER" id="PTHR43304:SF1">
    <property type="entry name" value="PAC DOMAIN-CONTAINING PROTEIN"/>
    <property type="match status" value="1"/>
</dbReference>
<feature type="domain" description="PAC" evidence="6">
    <location>
        <begin position="123"/>
        <end position="175"/>
    </location>
</feature>
<gene>
    <name evidence="7" type="ORF">MiSe_06370</name>
</gene>
<comment type="catalytic activity">
    <reaction evidence="1">
        <text>ATP + protein L-histidine = ADP + protein N-phospho-L-histidine.</text>
        <dbReference type="EC" id="2.7.13.3"/>
    </reaction>
</comment>
<dbReference type="CDD" id="cd00130">
    <property type="entry name" value="PAS"/>
    <property type="match status" value="1"/>
</dbReference>
<evidence type="ECO:0000256" key="5">
    <source>
        <dbReference type="ARBA" id="ARBA00022777"/>
    </source>
</evidence>
<evidence type="ECO:0000256" key="2">
    <source>
        <dbReference type="ARBA" id="ARBA00012438"/>
    </source>
</evidence>
<dbReference type="InterPro" id="IPR052162">
    <property type="entry name" value="Sensor_kinase/Photoreceptor"/>
</dbReference>
<dbReference type="RefSeq" id="WP_226574720.1">
    <property type="nucleotide sequence ID" value="NZ_BLAY01000006.1"/>
</dbReference>
<keyword evidence="3" id="KW-0597">Phosphoprotein</keyword>
<proteinExistence type="predicted"/>
<dbReference type="Gene3D" id="3.30.450.20">
    <property type="entry name" value="PAS domain"/>
    <property type="match status" value="1"/>
</dbReference>
<keyword evidence="4" id="KW-0808">Transferase</keyword>